<accession>A0A0K2V2W2</accession>
<protein>
    <submittedName>
        <fullName evidence="1">Uncharacterized protein</fullName>
    </submittedName>
</protein>
<dbReference type="EMBL" id="HACA01027492">
    <property type="protein sequence ID" value="CDW44853.1"/>
    <property type="molecule type" value="Transcribed_RNA"/>
</dbReference>
<reference evidence="1" key="1">
    <citation type="submission" date="2014-05" db="EMBL/GenBank/DDBJ databases">
        <authorList>
            <person name="Chronopoulou M."/>
        </authorList>
    </citation>
    <scope>NUCLEOTIDE SEQUENCE</scope>
    <source>
        <tissue evidence="1">Whole organism</tissue>
    </source>
</reference>
<proteinExistence type="predicted"/>
<organism evidence="1">
    <name type="scientific">Lepeophtheirus salmonis</name>
    <name type="common">Salmon louse</name>
    <name type="synonym">Caligus salmonis</name>
    <dbReference type="NCBI Taxonomy" id="72036"/>
    <lineage>
        <taxon>Eukaryota</taxon>
        <taxon>Metazoa</taxon>
        <taxon>Ecdysozoa</taxon>
        <taxon>Arthropoda</taxon>
        <taxon>Crustacea</taxon>
        <taxon>Multicrustacea</taxon>
        <taxon>Hexanauplia</taxon>
        <taxon>Copepoda</taxon>
        <taxon>Siphonostomatoida</taxon>
        <taxon>Caligidae</taxon>
        <taxon>Lepeophtheirus</taxon>
    </lineage>
</organism>
<evidence type="ECO:0000313" key="1">
    <source>
        <dbReference type="EMBL" id="CDW44853.1"/>
    </source>
</evidence>
<dbReference type="AlphaFoldDB" id="A0A0K2V2W2"/>
<name>A0A0K2V2W2_LEPSM</name>
<sequence length="92" mass="11058">MEGFNSVWNTTLCRNESLWSVITPIRDEDGLERQKWRYEISSARINDDGIEGLSRRTRIRDKQRKISNICAKSNDMKLRTKKNIYHFWADYM</sequence>